<name>A0A4Y2WGL7_ARAVE</name>
<dbReference type="InterPro" id="IPR010285">
    <property type="entry name" value="DNA_helicase_pif1-like_DEAD"/>
</dbReference>
<protein>
    <recommendedName>
        <fullName evidence="1">ATP-dependent DNA helicase</fullName>
        <ecNumber evidence="1">5.6.2.3</ecNumber>
    </recommendedName>
</protein>
<comment type="similarity">
    <text evidence="1">Belongs to the helicase family.</text>
</comment>
<keyword evidence="1" id="KW-0233">DNA recombination</keyword>
<evidence type="ECO:0000259" key="2">
    <source>
        <dbReference type="Pfam" id="PF05970"/>
    </source>
</evidence>
<keyword evidence="1" id="KW-0234">DNA repair</keyword>
<accession>A0A4Y2WGL7</accession>
<dbReference type="EC" id="5.6.2.3" evidence="1"/>
<dbReference type="SUPFAM" id="SSF52540">
    <property type="entry name" value="P-loop containing nucleoside triphosphate hydrolases"/>
    <property type="match status" value="1"/>
</dbReference>
<dbReference type="GO" id="GO:0043139">
    <property type="term" value="F:5'-3' DNA helicase activity"/>
    <property type="evidence" value="ECO:0007669"/>
    <property type="project" value="UniProtKB-EC"/>
</dbReference>
<keyword evidence="1" id="KW-0547">Nucleotide-binding</keyword>
<evidence type="ECO:0000256" key="1">
    <source>
        <dbReference type="RuleBase" id="RU363044"/>
    </source>
</evidence>
<dbReference type="GO" id="GO:0006310">
    <property type="term" value="P:DNA recombination"/>
    <property type="evidence" value="ECO:0007669"/>
    <property type="project" value="UniProtKB-KW"/>
</dbReference>
<organism evidence="4 5">
    <name type="scientific">Araneus ventricosus</name>
    <name type="common">Orbweaver spider</name>
    <name type="synonym">Epeira ventricosa</name>
    <dbReference type="NCBI Taxonomy" id="182803"/>
    <lineage>
        <taxon>Eukaryota</taxon>
        <taxon>Metazoa</taxon>
        <taxon>Ecdysozoa</taxon>
        <taxon>Arthropoda</taxon>
        <taxon>Chelicerata</taxon>
        <taxon>Arachnida</taxon>
        <taxon>Araneae</taxon>
        <taxon>Araneomorphae</taxon>
        <taxon>Entelegynae</taxon>
        <taxon>Araneoidea</taxon>
        <taxon>Araneidae</taxon>
        <taxon>Araneus</taxon>
    </lineage>
</organism>
<feature type="domain" description="DNA helicase Pif1-like DEAD-box helicase" evidence="2">
    <location>
        <begin position="2"/>
        <end position="118"/>
    </location>
</feature>
<dbReference type="CDD" id="cd18809">
    <property type="entry name" value="SF1_C_RecD"/>
    <property type="match status" value="1"/>
</dbReference>
<dbReference type="GO" id="GO:0016887">
    <property type="term" value="F:ATP hydrolysis activity"/>
    <property type="evidence" value="ECO:0007669"/>
    <property type="project" value="RHEA"/>
</dbReference>
<gene>
    <name evidence="4" type="ORF">AVEN_161682_1</name>
</gene>
<keyword evidence="1" id="KW-0378">Hydrolase</keyword>
<dbReference type="GO" id="GO:0000723">
    <property type="term" value="P:telomere maintenance"/>
    <property type="evidence" value="ECO:0007669"/>
    <property type="project" value="InterPro"/>
</dbReference>
<dbReference type="GO" id="GO:0006281">
    <property type="term" value="P:DNA repair"/>
    <property type="evidence" value="ECO:0007669"/>
    <property type="project" value="UniProtKB-KW"/>
</dbReference>
<proteinExistence type="inferred from homology"/>
<sequence>MRPTSPEADKLRQAVLIIIDEITMLRKDGLRCVDSLLRDLMNNDKPFGGKVIIIGGEFRQTLPAVPRGTRADTIESCIKSSPLWTKFTHLSLTTNIRCAGQTEHSLWLLNIGSGNLSEISGLPCDSIEIPQKMVVEENLIEDSENLNDIEVEQLAKRVILAPTNKKTLEMNRSIIAKLQGEPHTFYSSDSIISDDQNDLQNYSPEFLHDLIPSGMPPHALMLKKEVIVVLLRNLNPEQGLCNGTHLLITGLHENFISAKIVSECNRGGVVFLPRIELAPSDVNLPFALKRRQFPLIPAYAMTINKSQGQTFDQVGIYFDEPVFSHGQLYVALSRSRNPNNVKIYTKTSKVQGKLLNNEKYFTRDVVYQEVFE</sequence>
<feature type="domain" description="DNA helicase Pif1-like 2B" evidence="3">
    <location>
        <begin position="205"/>
        <end position="251"/>
    </location>
</feature>
<dbReference type="Gene3D" id="3.40.50.300">
    <property type="entry name" value="P-loop containing nucleotide triphosphate hydrolases"/>
    <property type="match status" value="2"/>
</dbReference>
<dbReference type="InterPro" id="IPR027417">
    <property type="entry name" value="P-loop_NTPase"/>
</dbReference>
<keyword evidence="1" id="KW-0347">Helicase</keyword>
<dbReference type="PANTHER" id="PTHR10492">
    <property type="match status" value="1"/>
</dbReference>
<dbReference type="GO" id="GO:0005524">
    <property type="term" value="F:ATP binding"/>
    <property type="evidence" value="ECO:0007669"/>
    <property type="project" value="UniProtKB-KW"/>
</dbReference>
<reference evidence="4 5" key="1">
    <citation type="journal article" date="2019" name="Sci. Rep.">
        <title>Orb-weaving spider Araneus ventricosus genome elucidates the spidroin gene catalogue.</title>
        <authorList>
            <person name="Kono N."/>
            <person name="Nakamura H."/>
            <person name="Ohtoshi R."/>
            <person name="Moran D.A.P."/>
            <person name="Shinohara A."/>
            <person name="Yoshida Y."/>
            <person name="Fujiwara M."/>
            <person name="Mori M."/>
            <person name="Tomita M."/>
            <person name="Arakawa K."/>
        </authorList>
    </citation>
    <scope>NUCLEOTIDE SEQUENCE [LARGE SCALE GENOMIC DNA]</scope>
</reference>
<keyword evidence="5" id="KW-1185">Reference proteome</keyword>
<evidence type="ECO:0000313" key="4">
    <source>
        <dbReference type="EMBL" id="GBO35794.1"/>
    </source>
</evidence>
<dbReference type="Proteomes" id="UP000499080">
    <property type="component" value="Unassembled WGS sequence"/>
</dbReference>
<dbReference type="InterPro" id="IPR049163">
    <property type="entry name" value="Pif1-like_2B_dom"/>
</dbReference>
<dbReference type="OrthoDB" id="272985at2759"/>
<dbReference type="Pfam" id="PF05970">
    <property type="entry name" value="PIF1"/>
    <property type="match status" value="1"/>
</dbReference>
<comment type="caution">
    <text evidence="4">The sequence shown here is derived from an EMBL/GenBank/DDBJ whole genome shotgun (WGS) entry which is preliminary data.</text>
</comment>
<dbReference type="Pfam" id="PF21530">
    <property type="entry name" value="Pif1_2B_dom"/>
    <property type="match status" value="1"/>
</dbReference>
<evidence type="ECO:0000313" key="5">
    <source>
        <dbReference type="Proteomes" id="UP000499080"/>
    </source>
</evidence>
<keyword evidence="1" id="KW-0227">DNA damage</keyword>
<dbReference type="AlphaFoldDB" id="A0A4Y2WGL7"/>
<dbReference type="PANTHER" id="PTHR10492:SF57">
    <property type="entry name" value="ATP-DEPENDENT DNA HELICASE"/>
    <property type="match status" value="1"/>
</dbReference>
<keyword evidence="1" id="KW-0067">ATP-binding</keyword>
<dbReference type="EMBL" id="BGPR01059834">
    <property type="protein sequence ID" value="GBO35794.1"/>
    <property type="molecule type" value="Genomic_DNA"/>
</dbReference>
<comment type="cofactor">
    <cofactor evidence="1">
        <name>Mg(2+)</name>
        <dbReference type="ChEBI" id="CHEBI:18420"/>
    </cofactor>
</comment>
<evidence type="ECO:0000259" key="3">
    <source>
        <dbReference type="Pfam" id="PF21530"/>
    </source>
</evidence>
<comment type="catalytic activity">
    <reaction evidence="1">
        <text>ATP + H2O = ADP + phosphate + H(+)</text>
        <dbReference type="Rhea" id="RHEA:13065"/>
        <dbReference type="ChEBI" id="CHEBI:15377"/>
        <dbReference type="ChEBI" id="CHEBI:15378"/>
        <dbReference type="ChEBI" id="CHEBI:30616"/>
        <dbReference type="ChEBI" id="CHEBI:43474"/>
        <dbReference type="ChEBI" id="CHEBI:456216"/>
        <dbReference type="EC" id="5.6.2.3"/>
    </reaction>
</comment>
<dbReference type="FunFam" id="3.40.50.300:FF:002884">
    <property type="entry name" value="ATP-dependent DNA helicase"/>
    <property type="match status" value="1"/>
</dbReference>